<dbReference type="GO" id="GO:0005737">
    <property type="term" value="C:cytoplasm"/>
    <property type="evidence" value="ECO:0007669"/>
    <property type="project" value="TreeGrafter"/>
</dbReference>
<sequence length="238" mass="25594">MSPGSRQRTRAAAVPHSAALDGQDAPSWGTVGDVQLILVRHAQPDKVVTSTTAADPGLTDIGRRQAERVPAALAAHEITRIVSSPQRRARDTAAPTALARDLPVDIIDDLAEYDRDLPAYIPIEDAKTEFADAYTRIKAGLLPEQIDGPAFTRRVLNAVEQLVAATPHTETVVAFAHGGVVNVLLADILGLARPLTFPVDYCSITRILYSRSGTRTAATINESGHVWDLLPRNLARTT</sequence>
<dbReference type="CDD" id="cd07067">
    <property type="entry name" value="HP_PGM_like"/>
    <property type="match status" value="1"/>
</dbReference>
<evidence type="ECO:0000313" key="3">
    <source>
        <dbReference type="Proteomes" id="UP000295087"/>
    </source>
</evidence>
<feature type="region of interest" description="Disordered" evidence="1">
    <location>
        <begin position="1"/>
        <end position="25"/>
    </location>
</feature>
<dbReference type="PANTHER" id="PTHR48100">
    <property type="entry name" value="BROAD-SPECIFICITY PHOSPHATASE YOR283W-RELATED"/>
    <property type="match status" value="1"/>
</dbReference>
<dbReference type="InterPro" id="IPR050275">
    <property type="entry name" value="PGM_Phosphatase"/>
</dbReference>
<dbReference type="PANTHER" id="PTHR48100:SF62">
    <property type="entry name" value="GLUCOSYL-3-PHOSPHOGLYCERATE PHOSPHATASE"/>
    <property type="match status" value="1"/>
</dbReference>
<dbReference type="GO" id="GO:0016791">
    <property type="term" value="F:phosphatase activity"/>
    <property type="evidence" value="ECO:0007669"/>
    <property type="project" value="TreeGrafter"/>
</dbReference>
<dbReference type="InterPro" id="IPR029033">
    <property type="entry name" value="His_PPase_superfam"/>
</dbReference>
<dbReference type="EMBL" id="SNXK01000006">
    <property type="protein sequence ID" value="TDP32477.1"/>
    <property type="molecule type" value="Genomic_DNA"/>
</dbReference>
<dbReference type="Gene3D" id="3.40.50.1240">
    <property type="entry name" value="Phosphoglycerate mutase-like"/>
    <property type="match status" value="1"/>
</dbReference>
<dbReference type="Pfam" id="PF00300">
    <property type="entry name" value="His_Phos_1"/>
    <property type="match status" value="1"/>
</dbReference>
<dbReference type="SUPFAM" id="SSF53254">
    <property type="entry name" value="Phosphoglycerate mutase-like"/>
    <property type="match status" value="1"/>
</dbReference>
<proteinExistence type="predicted"/>
<keyword evidence="3" id="KW-1185">Reference proteome</keyword>
<dbReference type="SMART" id="SM00855">
    <property type="entry name" value="PGAM"/>
    <property type="match status" value="1"/>
</dbReference>
<protein>
    <submittedName>
        <fullName evidence="2">Putative phosphoglycerate mutase</fullName>
    </submittedName>
</protein>
<comment type="caution">
    <text evidence="2">The sequence shown here is derived from an EMBL/GenBank/DDBJ whole genome shotgun (WGS) entry which is preliminary data.</text>
</comment>
<dbReference type="AlphaFoldDB" id="A0A4R6P4E9"/>
<accession>A0A4R6P4E9</accession>
<reference evidence="2 3" key="1">
    <citation type="submission" date="2019-03" db="EMBL/GenBank/DDBJ databases">
        <title>Genomic Encyclopedia of Type Strains, Phase IV (KMG-IV): sequencing the most valuable type-strain genomes for metagenomic binning, comparative biology and taxonomic classification.</title>
        <authorList>
            <person name="Goeker M."/>
        </authorList>
    </citation>
    <scope>NUCLEOTIDE SEQUENCE [LARGE SCALE GENOMIC DNA]</scope>
    <source>
        <strain evidence="2 3">DSM 44496</strain>
    </source>
</reference>
<evidence type="ECO:0000256" key="1">
    <source>
        <dbReference type="SAM" id="MobiDB-lite"/>
    </source>
</evidence>
<name>A0A4R6P4E9_NOCIG</name>
<organism evidence="2 3">
    <name type="scientific">Nocardia ignorata</name>
    <dbReference type="NCBI Taxonomy" id="145285"/>
    <lineage>
        <taxon>Bacteria</taxon>
        <taxon>Bacillati</taxon>
        <taxon>Actinomycetota</taxon>
        <taxon>Actinomycetes</taxon>
        <taxon>Mycobacteriales</taxon>
        <taxon>Nocardiaceae</taxon>
        <taxon>Nocardia</taxon>
    </lineage>
</organism>
<gene>
    <name evidence="2" type="ORF">DFR75_106270</name>
</gene>
<dbReference type="InterPro" id="IPR013078">
    <property type="entry name" value="His_Pase_superF_clade-1"/>
</dbReference>
<dbReference type="Proteomes" id="UP000295087">
    <property type="component" value="Unassembled WGS sequence"/>
</dbReference>
<evidence type="ECO:0000313" key="2">
    <source>
        <dbReference type="EMBL" id="TDP32477.1"/>
    </source>
</evidence>